<dbReference type="Proteomes" id="UP000321490">
    <property type="component" value="Unassembled WGS sequence"/>
</dbReference>
<evidence type="ECO:0000313" key="4">
    <source>
        <dbReference type="Proteomes" id="UP000321490"/>
    </source>
</evidence>
<organism evidence="3 4">
    <name type="scientific">Modestobacter roseus</name>
    <dbReference type="NCBI Taxonomy" id="1181884"/>
    <lineage>
        <taxon>Bacteria</taxon>
        <taxon>Bacillati</taxon>
        <taxon>Actinomycetota</taxon>
        <taxon>Actinomycetes</taxon>
        <taxon>Geodermatophilales</taxon>
        <taxon>Geodermatophilaceae</taxon>
        <taxon>Modestobacter</taxon>
    </lineage>
</organism>
<sequence>MRDLVEELGLVHREVRQRGSDGVAVGLRRRYDAAVTDVWRAITDPERLGRWYVVVTGELRPGGVLRVAGEEIGAVRECEPPRALDVTWGGPASVVRVRLSADGEGTSLELEHTVFQTGDAALLLGPGWDVQLLGLAGYLAGDEVADPRAWEVSPAVQQAAATAIEHWALAAGDAATSEEIAAMVLLARQQFAPGVAVEGERPGG</sequence>
<proteinExistence type="inferred from homology"/>
<dbReference type="EMBL" id="VLKF01000001">
    <property type="protein sequence ID" value="TWH73036.1"/>
    <property type="molecule type" value="Genomic_DNA"/>
</dbReference>
<gene>
    <name evidence="3" type="ORF">JD78_01559</name>
</gene>
<dbReference type="Pfam" id="PF08327">
    <property type="entry name" value="AHSA1"/>
    <property type="match status" value="1"/>
</dbReference>
<reference evidence="3 4" key="1">
    <citation type="submission" date="2019-07" db="EMBL/GenBank/DDBJ databases">
        <title>R&amp;d 2014.</title>
        <authorList>
            <person name="Klenk H.-P."/>
        </authorList>
    </citation>
    <scope>NUCLEOTIDE SEQUENCE [LARGE SCALE GENOMIC DNA]</scope>
    <source>
        <strain evidence="3 4">DSM 45764</strain>
    </source>
</reference>
<dbReference type="OrthoDB" id="8117292at2"/>
<dbReference type="SUPFAM" id="SSF55961">
    <property type="entry name" value="Bet v1-like"/>
    <property type="match status" value="1"/>
</dbReference>
<dbReference type="InterPro" id="IPR013538">
    <property type="entry name" value="ASHA1/2-like_C"/>
</dbReference>
<evidence type="ECO:0000313" key="3">
    <source>
        <dbReference type="EMBL" id="TWH73036.1"/>
    </source>
</evidence>
<keyword evidence="4" id="KW-1185">Reference proteome</keyword>
<accession>A0A562IQF4</accession>
<comment type="similarity">
    <text evidence="1">Belongs to the AHA1 family.</text>
</comment>
<protein>
    <submittedName>
        <fullName evidence="3">Activator of Hsp90 ATPase-like protein</fullName>
    </submittedName>
</protein>
<comment type="caution">
    <text evidence="3">The sequence shown here is derived from an EMBL/GenBank/DDBJ whole genome shotgun (WGS) entry which is preliminary data.</text>
</comment>
<dbReference type="RefSeq" id="WP_153361016.1">
    <property type="nucleotide sequence ID" value="NZ_ML762500.1"/>
</dbReference>
<feature type="domain" description="Activator of Hsp90 ATPase homologue 1/2-like C-terminal" evidence="2">
    <location>
        <begin position="33"/>
        <end position="139"/>
    </location>
</feature>
<name>A0A562IQF4_9ACTN</name>
<evidence type="ECO:0000256" key="1">
    <source>
        <dbReference type="ARBA" id="ARBA00006817"/>
    </source>
</evidence>
<dbReference type="Gene3D" id="3.30.530.20">
    <property type="match status" value="1"/>
</dbReference>
<evidence type="ECO:0000259" key="2">
    <source>
        <dbReference type="Pfam" id="PF08327"/>
    </source>
</evidence>
<dbReference type="AlphaFoldDB" id="A0A562IQF4"/>
<dbReference type="InterPro" id="IPR023393">
    <property type="entry name" value="START-like_dom_sf"/>
</dbReference>